<dbReference type="Proteomes" id="UP000499080">
    <property type="component" value="Unassembled WGS sequence"/>
</dbReference>
<name>A0A4Y2GIB9_ARAVE</name>
<dbReference type="EMBL" id="BGPR01178036">
    <property type="protein sequence ID" value="GBM53360.1"/>
    <property type="molecule type" value="Genomic_DNA"/>
</dbReference>
<evidence type="ECO:0000313" key="2">
    <source>
        <dbReference type="Proteomes" id="UP000499080"/>
    </source>
</evidence>
<gene>
    <name evidence="1" type="ORF">AVEN_242757_1</name>
</gene>
<organism evidence="1 2">
    <name type="scientific">Araneus ventricosus</name>
    <name type="common">Orbweaver spider</name>
    <name type="synonym">Epeira ventricosa</name>
    <dbReference type="NCBI Taxonomy" id="182803"/>
    <lineage>
        <taxon>Eukaryota</taxon>
        <taxon>Metazoa</taxon>
        <taxon>Ecdysozoa</taxon>
        <taxon>Arthropoda</taxon>
        <taxon>Chelicerata</taxon>
        <taxon>Arachnida</taxon>
        <taxon>Araneae</taxon>
        <taxon>Araneomorphae</taxon>
        <taxon>Entelegynae</taxon>
        <taxon>Araneoidea</taxon>
        <taxon>Araneidae</taxon>
        <taxon>Araneus</taxon>
    </lineage>
</organism>
<protein>
    <recommendedName>
        <fullName evidence="3">Integrase zinc-binding domain-containing protein</fullName>
    </recommendedName>
</protein>
<comment type="caution">
    <text evidence="1">The sequence shown here is derived from an EMBL/GenBank/DDBJ whole genome shotgun (WGS) entry which is preliminary data.</text>
</comment>
<dbReference type="AlphaFoldDB" id="A0A4Y2GIB9"/>
<evidence type="ECO:0008006" key="3">
    <source>
        <dbReference type="Google" id="ProtNLM"/>
    </source>
</evidence>
<keyword evidence="2" id="KW-1185">Reference proteome</keyword>
<evidence type="ECO:0000313" key="1">
    <source>
        <dbReference type="EMBL" id="GBM53360.1"/>
    </source>
</evidence>
<accession>A0A4Y2GIB9</accession>
<reference evidence="1 2" key="1">
    <citation type="journal article" date="2019" name="Sci. Rep.">
        <title>Orb-weaving spider Araneus ventricosus genome elucidates the spidroin gene catalogue.</title>
        <authorList>
            <person name="Kono N."/>
            <person name="Nakamura H."/>
            <person name="Ohtoshi R."/>
            <person name="Moran D.A.P."/>
            <person name="Shinohara A."/>
            <person name="Yoshida Y."/>
            <person name="Fujiwara M."/>
            <person name="Mori M."/>
            <person name="Tomita M."/>
            <person name="Arakawa K."/>
        </authorList>
    </citation>
    <scope>NUCLEOTIDE SEQUENCE [LARGE SCALE GENOMIC DNA]</scope>
</reference>
<proteinExistence type="predicted"/>
<sequence>MHAGVLATLTQLRERFGISKGHKVVRARLRRCARCKKLTSKYVHKHLAPLVTDRLQRVAAIQITGEVLAEQLPGWRKESVDSTFHVCRLPSFLLELVVSIKCIMKILGKFRKMFHFLDW</sequence>